<dbReference type="PRINTS" id="PR00033">
    <property type="entry name" value="HTHASNC"/>
</dbReference>
<dbReference type="RefSeq" id="WP_260901363.1">
    <property type="nucleotide sequence ID" value="NZ_JAOCZP010000002.1"/>
</dbReference>
<dbReference type="SMART" id="SM00344">
    <property type="entry name" value="HTH_ASNC"/>
    <property type="match status" value="1"/>
</dbReference>
<proteinExistence type="predicted"/>
<evidence type="ECO:0000256" key="2">
    <source>
        <dbReference type="ARBA" id="ARBA00023125"/>
    </source>
</evidence>
<dbReference type="PANTHER" id="PTHR30154">
    <property type="entry name" value="LEUCINE-RESPONSIVE REGULATORY PROTEIN"/>
    <property type="match status" value="1"/>
</dbReference>
<keyword evidence="1" id="KW-0805">Transcription regulation</keyword>
<protein>
    <submittedName>
        <fullName evidence="5">Lrp/AsnC family transcriptional regulator</fullName>
    </submittedName>
</protein>
<dbReference type="SUPFAM" id="SSF46785">
    <property type="entry name" value="Winged helix' DNA-binding domain"/>
    <property type="match status" value="1"/>
</dbReference>
<dbReference type="PROSITE" id="PS50956">
    <property type="entry name" value="HTH_ASNC_2"/>
    <property type="match status" value="1"/>
</dbReference>
<evidence type="ECO:0000313" key="6">
    <source>
        <dbReference type="Proteomes" id="UP001320831"/>
    </source>
</evidence>
<keyword evidence="2" id="KW-0238">DNA-binding</keyword>
<dbReference type="InterPro" id="IPR019888">
    <property type="entry name" value="Tscrpt_reg_AsnC-like"/>
</dbReference>
<reference evidence="5 6" key="1">
    <citation type="submission" date="2022-09" db="EMBL/GenBank/DDBJ databases">
        <title>Chelativorans salina sp. nov., a novel slightly halophilic bacterium isolated from a saline lake sediment enrichment.</title>
        <authorList>
            <person name="Gao L."/>
            <person name="Fang B.-Z."/>
            <person name="Li W.-J."/>
        </authorList>
    </citation>
    <scope>NUCLEOTIDE SEQUENCE [LARGE SCALE GENOMIC DNA]</scope>
    <source>
        <strain evidence="5 6">EGI FJ00035</strain>
    </source>
</reference>
<evidence type="ECO:0000313" key="5">
    <source>
        <dbReference type="EMBL" id="MCT7374837.1"/>
    </source>
</evidence>
<feature type="domain" description="HTH asnC-type" evidence="4">
    <location>
        <begin position="11"/>
        <end position="72"/>
    </location>
</feature>
<dbReference type="InterPro" id="IPR036388">
    <property type="entry name" value="WH-like_DNA-bd_sf"/>
</dbReference>
<evidence type="ECO:0000259" key="4">
    <source>
        <dbReference type="PROSITE" id="PS50956"/>
    </source>
</evidence>
<dbReference type="InterPro" id="IPR011991">
    <property type="entry name" value="ArsR-like_HTH"/>
</dbReference>
<dbReference type="InterPro" id="IPR000485">
    <property type="entry name" value="AsnC-type_HTH_dom"/>
</dbReference>
<dbReference type="InterPro" id="IPR011008">
    <property type="entry name" value="Dimeric_a/b-barrel"/>
</dbReference>
<name>A0ABT2LK81_9HYPH</name>
<dbReference type="InterPro" id="IPR019885">
    <property type="entry name" value="Tscrpt_reg_HTH_AsnC-type_CS"/>
</dbReference>
<dbReference type="EMBL" id="JAOCZP010000002">
    <property type="protein sequence ID" value="MCT7374837.1"/>
    <property type="molecule type" value="Genomic_DNA"/>
</dbReference>
<dbReference type="InterPro" id="IPR019887">
    <property type="entry name" value="Tscrpt_reg_AsnC/Lrp_C"/>
</dbReference>
<evidence type="ECO:0000256" key="3">
    <source>
        <dbReference type="ARBA" id="ARBA00023163"/>
    </source>
</evidence>
<organism evidence="5 6">
    <name type="scientific">Chelativorans salis</name>
    <dbReference type="NCBI Taxonomy" id="2978478"/>
    <lineage>
        <taxon>Bacteria</taxon>
        <taxon>Pseudomonadati</taxon>
        <taxon>Pseudomonadota</taxon>
        <taxon>Alphaproteobacteria</taxon>
        <taxon>Hyphomicrobiales</taxon>
        <taxon>Phyllobacteriaceae</taxon>
        <taxon>Chelativorans</taxon>
    </lineage>
</organism>
<dbReference type="Pfam" id="PF01037">
    <property type="entry name" value="AsnC_trans_reg"/>
    <property type="match status" value="1"/>
</dbReference>
<keyword evidence="6" id="KW-1185">Reference proteome</keyword>
<accession>A0ABT2LK81</accession>
<dbReference type="Gene3D" id="1.10.10.10">
    <property type="entry name" value="Winged helix-like DNA-binding domain superfamily/Winged helix DNA-binding domain"/>
    <property type="match status" value="1"/>
</dbReference>
<keyword evidence="3" id="KW-0804">Transcription</keyword>
<evidence type="ECO:0000256" key="1">
    <source>
        <dbReference type="ARBA" id="ARBA00023015"/>
    </source>
</evidence>
<dbReference type="PANTHER" id="PTHR30154:SF53">
    <property type="entry name" value="HTH-TYPE TRANSCRIPTIONAL REGULATOR LRPC"/>
    <property type="match status" value="1"/>
</dbReference>
<dbReference type="CDD" id="cd00090">
    <property type="entry name" value="HTH_ARSR"/>
    <property type="match status" value="1"/>
</dbReference>
<dbReference type="SUPFAM" id="SSF54909">
    <property type="entry name" value="Dimeric alpha+beta barrel"/>
    <property type="match status" value="1"/>
</dbReference>
<dbReference type="Proteomes" id="UP001320831">
    <property type="component" value="Unassembled WGS sequence"/>
</dbReference>
<dbReference type="InterPro" id="IPR036390">
    <property type="entry name" value="WH_DNA-bd_sf"/>
</dbReference>
<comment type="caution">
    <text evidence="5">The sequence shown here is derived from an EMBL/GenBank/DDBJ whole genome shotgun (WGS) entry which is preliminary data.</text>
</comment>
<dbReference type="PROSITE" id="PS00519">
    <property type="entry name" value="HTH_ASNC_1"/>
    <property type="match status" value="1"/>
</dbReference>
<gene>
    <name evidence="5" type="ORF">N5A92_07280</name>
</gene>
<sequence>MKRLRYENGPLDSTDMKLLAALADDARISTAALARQVGLSAPSVAERIRRLEEAGVITGYTVEIDPAALGLPIAAWLRIRPVPGQLPKVAEVLASLPEIVACDRVTGEDCFIARATVASMEDLERLIDKVMPFAMTNSSIIQSSPVPRRLPPLHLLEGPR</sequence>
<dbReference type="Gene3D" id="3.30.70.920">
    <property type="match status" value="1"/>
</dbReference>
<dbReference type="Pfam" id="PF13412">
    <property type="entry name" value="HTH_24"/>
    <property type="match status" value="1"/>
</dbReference>